<dbReference type="Gene3D" id="3.90.70.10">
    <property type="entry name" value="Cysteine proteinases"/>
    <property type="match status" value="1"/>
</dbReference>
<organism evidence="2 3">
    <name type="scientific">Prorocentrum cordatum</name>
    <dbReference type="NCBI Taxonomy" id="2364126"/>
    <lineage>
        <taxon>Eukaryota</taxon>
        <taxon>Sar</taxon>
        <taxon>Alveolata</taxon>
        <taxon>Dinophyceae</taxon>
        <taxon>Prorocentrales</taxon>
        <taxon>Prorocentraceae</taxon>
        <taxon>Prorocentrum</taxon>
    </lineage>
</organism>
<dbReference type="Pfam" id="PF00112">
    <property type="entry name" value="Peptidase_C1"/>
    <property type="match status" value="1"/>
</dbReference>
<dbReference type="EMBL" id="CAUYUJ010011425">
    <property type="protein sequence ID" value="CAK0831733.1"/>
    <property type="molecule type" value="Genomic_DNA"/>
</dbReference>
<dbReference type="SUPFAM" id="SSF54001">
    <property type="entry name" value="Cysteine proteinases"/>
    <property type="match status" value="1"/>
</dbReference>
<evidence type="ECO:0000259" key="1">
    <source>
        <dbReference type="Pfam" id="PF00112"/>
    </source>
</evidence>
<evidence type="ECO:0000313" key="2">
    <source>
        <dbReference type="EMBL" id="CAK0831733.1"/>
    </source>
</evidence>
<feature type="domain" description="Peptidase C1A papain C-terminal" evidence="1">
    <location>
        <begin position="107"/>
        <end position="164"/>
    </location>
</feature>
<keyword evidence="3" id="KW-1185">Reference proteome</keyword>
<dbReference type="InterPro" id="IPR038765">
    <property type="entry name" value="Papain-like_cys_pep_sf"/>
</dbReference>
<reference evidence="2" key="1">
    <citation type="submission" date="2023-10" db="EMBL/GenBank/DDBJ databases">
        <authorList>
            <person name="Chen Y."/>
            <person name="Shah S."/>
            <person name="Dougan E. K."/>
            <person name="Thang M."/>
            <person name="Chan C."/>
        </authorList>
    </citation>
    <scope>NUCLEOTIDE SEQUENCE [LARGE SCALE GENOMIC DNA]</scope>
</reference>
<comment type="caution">
    <text evidence="2">The sequence shown here is derived from an EMBL/GenBank/DDBJ whole genome shotgun (WGS) entry which is preliminary data.</text>
</comment>
<accession>A0ABN9SJ09</accession>
<dbReference type="Proteomes" id="UP001189429">
    <property type="component" value="Unassembled WGS sequence"/>
</dbReference>
<name>A0ABN9SJ09_9DINO</name>
<evidence type="ECO:0000313" key="3">
    <source>
        <dbReference type="Proteomes" id="UP001189429"/>
    </source>
</evidence>
<sequence>MEGLTEGRGLGPHVDAAQWKTRLKNATDDEKPISTEAFVEGINGQNLGYMVVKRSAMESVAHRDMNSRLGLLLPSGPLKEAPIKVMSSSVCLPRSIDAFGEWPGCHGVIRRDRKQGRCASCRAFAALSLLDCRLCIKTQGMFNGVRGHLRRAHATSCICERDGCQPRSPA</sequence>
<gene>
    <name evidence="2" type="ORF">PCOR1329_LOCUS29998</name>
</gene>
<proteinExistence type="predicted"/>
<dbReference type="InterPro" id="IPR000668">
    <property type="entry name" value="Peptidase_C1A_C"/>
</dbReference>
<protein>
    <recommendedName>
        <fullName evidence="1">Peptidase C1A papain C-terminal domain-containing protein</fullName>
    </recommendedName>
</protein>